<reference evidence="7" key="1">
    <citation type="submission" date="2016-10" db="EMBL/GenBank/DDBJ databases">
        <authorList>
            <person name="Jeantristanb JTB J.-T."/>
            <person name="Ricardo R."/>
        </authorList>
    </citation>
    <scope>NUCLEOTIDE SEQUENCE [LARGE SCALE GENOMIC DNA]</scope>
</reference>
<dbReference type="Proteomes" id="UP000249723">
    <property type="component" value="Unassembled WGS sequence"/>
</dbReference>
<evidence type="ECO:0000256" key="2">
    <source>
        <dbReference type="ARBA" id="ARBA00006425"/>
    </source>
</evidence>
<dbReference type="InterPro" id="IPR048280">
    <property type="entry name" value="COX6B-like"/>
</dbReference>
<dbReference type="AlphaFoldDB" id="A0A2X0L110"/>
<keyword evidence="7" id="KW-1185">Reference proteome</keyword>
<evidence type="ECO:0000256" key="1">
    <source>
        <dbReference type="ARBA" id="ARBA00004173"/>
    </source>
</evidence>
<keyword evidence="3" id="KW-0496">Mitochondrion</keyword>
<sequence length="118" mass="12908">MWPFSSSSSSSTSTATTSTSALPAGGSPSSIPDRSARQACWDHRDGYFGCLEKNAVIVPGAEKEKGLCQSEREGYEARCAQSWVDYFNKRRILQLRQDRMNAQQAEQLKAQGGTATRA</sequence>
<proteinExistence type="inferred from homology"/>
<dbReference type="SUPFAM" id="SSF47694">
    <property type="entry name" value="Cytochrome c oxidase subunit h"/>
    <property type="match status" value="1"/>
</dbReference>
<evidence type="ECO:0000256" key="3">
    <source>
        <dbReference type="ARBA" id="ARBA00023128"/>
    </source>
</evidence>
<gene>
    <name evidence="6" type="ORF">BZ3500_MVSOF-1268-A1-R1_CHR3-1G05423</name>
</gene>
<dbReference type="EMBL" id="FMWP01000096">
    <property type="protein sequence ID" value="SCZ98498.1"/>
    <property type="molecule type" value="Genomic_DNA"/>
</dbReference>
<comment type="similarity">
    <text evidence="2">Belongs to the cytochrome c oxidase subunit 6B family.</text>
</comment>
<evidence type="ECO:0000313" key="6">
    <source>
        <dbReference type="EMBL" id="SCZ98498.1"/>
    </source>
</evidence>
<protein>
    <submittedName>
        <fullName evidence="6">BZ3500_MvSof-1268-A1-R1_Chr3-1g05423 protein</fullName>
    </submittedName>
</protein>
<accession>A0A2X0L110</accession>
<dbReference type="InterPro" id="IPR036549">
    <property type="entry name" value="CX6/COA6-like_sf"/>
</dbReference>
<evidence type="ECO:0000256" key="4">
    <source>
        <dbReference type="ARBA" id="ARBA00023157"/>
    </source>
</evidence>
<dbReference type="PANTHER" id="PTHR47677">
    <property type="entry name" value="CYTOCHROME C OXIDASE ASSEMBLY FACTOR 6"/>
    <property type="match status" value="1"/>
</dbReference>
<dbReference type="InterPro" id="IPR048281">
    <property type="entry name" value="COA6_fun"/>
</dbReference>
<dbReference type="GO" id="GO:0005739">
    <property type="term" value="C:mitochondrion"/>
    <property type="evidence" value="ECO:0007669"/>
    <property type="project" value="UniProtKB-SubCell"/>
</dbReference>
<dbReference type="Gene3D" id="1.10.10.140">
    <property type="entry name" value="Cytochrome c oxidase, subunit VIb"/>
    <property type="match status" value="1"/>
</dbReference>
<keyword evidence="4" id="KW-1015">Disulfide bond</keyword>
<evidence type="ECO:0000313" key="7">
    <source>
        <dbReference type="Proteomes" id="UP000249723"/>
    </source>
</evidence>
<organism evidence="6 7">
    <name type="scientific">Microbotryum saponariae</name>
    <dbReference type="NCBI Taxonomy" id="289078"/>
    <lineage>
        <taxon>Eukaryota</taxon>
        <taxon>Fungi</taxon>
        <taxon>Dikarya</taxon>
        <taxon>Basidiomycota</taxon>
        <taxon>Pucciniomycotina</taxon>
        <taxon>Microbotryomycetes</taxon>
        <taxon>Microbotryales</taxon>
        <taxon>Microbotryaceae</taxon>
        <taxon>Microbotryum</taxon>
    </lineage>
</organism>
<name>A0A2X0L110_9BASI</name>
<dbReference type="STRING" id="289078.A0A2X0L110"/>
<dbReference type="Pfam" id="PF02297">
    <property type="entry name" value="COX6B"/>
    <property type="match status" value="1"/>
</dbReference>
<feature type="region of interest" description="Disordered" evidence="5">
    <location>
        <begin position="1"/>
        <end position="37"/>
    </location>
</feature>
<feature type="compositionally biased region" description="Low complexity" evidence="5">
    <location>
        <begin position="1"/>
        <end position="21"/>
    </location>
</feature>
<dbReference type="PANTHER" id="PTHR47677:SF1">
    <property type="entry name" value="CYTOCHROME C OXIDASE ASSEMBLY FACTOR 6"/>
    <property type="match status" value="1"/>
</dbReference>
<dbReference type="OrthoDB" id="5545577at2759"/>
<evidence type="ECO:0000256" key="5">
    <source>
        <dbReference type="SAM" id="MobiDB-lite"/>
    </source>
</evidence>
<comment type="subcellular location">
    <subcellularLocation>
        <location evidence="1">Mitochondrion</location>
    </subcellularLocation>
</comment>